<accession>A0A0S8JE61</accession>
<dbReference type="InterPro" id="IPR027924">
    <property type="entry name" value="XkdF"/>
</dbReference>
<proteinExistence type="predicted"/>
<comment type="caution">
    <text evidence="2">The sequence shown here is derived from an EMBL/GenBank/DDBJ whole genome shotgun (WGS) entry which is preliminary data.</text>
</comment>
<protein>
    <recommendedName>
        <fullName evidence="1">Phage-like element PBSX protein XkdF domain-containing protein</fullName>
    </recommendedName>
</protein>
<sequence>MSPTPEYLSRFLAAARDNLPSWVYQQLHQQALPKAGGDASWRSPMISPLEKIALTMIADKAKGLSDDDLRAIRSALSRWSRQAGRRGDEIEGLAEAVETINGEAKRRGFVEKSEQVRELLSYAGADPTEIQTLIFDKDKFPTEASVRAWIKDHDFKLSPNPGIDETDSGWRVRQRDPGDFQEGSFRTIDITDGVKAVIGRLKQQKSEDDEDRSLVPILCAAPEKQIAYYLVARPGMMDTHGHQISREEIEKGCYGYMNSQKLKFEHGQPIDGRARLVENLLIPDDVKTFHGGRVEPGDWIAGIHYPDKALWKQVIDGDYGISWGGYAAKVIRD</sequence>
<evidence type="ECO:0000313" key="2">
    <source>
        <dbReference type="EMBL" id="KPL07983.1"/>
    </source>
</evidence>
<evidence type="ECO:0000313" key="3">
    <source>
        <dbReference type="Proteomes" id="UP000051035"/>
    </source>
</evidence>
<feature type="domain" description="Phage-like element PBSX protein XkdF" evidence="1">
    <location>
        <begin position="220"/>
        <end position="328"/>
    </location>
</feature>
<dbReference type="Pfam" id="PF14550">
    <property type="entry name" value="Peptidase_S78_2"/>
    <property type="match status" value="1"/>
</dbReference>
<dbReference type="AlphaFoldDB" id="A0A0S8JE61"/>
<dbReference type="Proteomes" id="UP000051035">
    <property type="component" value="Unassembled WGS sequence"/>
</dbReference>
<evidence type="ECO:0000259" key="1">
    <source>
        <dbReference type="Pfam" id="PF14550"/>
    </source>
</evidence>
<name>A0A0S8JE61_UNCT6</name>
<organism evidence="2 3">
    <name type="scientific">candidate division TA06 bacterium SM1_40</name>
    <dbReference type="NCBI Taxonomy" id="1703773"/>
    <lineage>
        <taxon>Bacteria</taxon>
        <taxon>Bacteria division TA06</taxon>
    </lineage>
</organism>
<reference evidence="2 3" key="1">
    <citation type="journal article" date="2015" name="Microbiome">
        <title>Genomic resolution of linkages in carbon, nitrogen, and sulfur cycling among widespread estuary sediment bacteria.</title>
        <authorList>
            <person name="Baker B.J."/>
            <person name="Lazar C.S."/>
            <person name="Teske A.P."/>
            <person name="Dick G.J."/>
        </authorList>
    </citation>
    <scope>NUCLEOTIDE SEQUENCE [LARGE SCALE GENOMIC DNA]</scope>
    <source>
        <strain evidence="2">SM1_40</strain>
    </source>
</reference>
<gene>
    <name evidence="2" type="ORF">AMJ71_08535</name>
</gene>
<dbReference type="EMBL" id="LJVA01000111">
    <property type="protein sequence ID" value="KPL07983.1"/>
    <property type="molecule type" value="Genomic_DNA"/>
</dbReference>